<protein>
    <submittedName>
        <fullName evidence="1">Uncharacterized protein</fullName>
    </submittedName>
</protein>
<accession>T0Q257</accession>
<dbReference type="RefSeq" id="XP_008614642.1">
    <property type="nucleotide sequence ID" value="XM_008616420.1"/>
</dbReference>
<proteinExistence type="predicted"/>
<sequence>MWLYEAANQAAKERVVQVQEKASIIVAQVQDEAQTLLNSMSLQQENPSTSIFEKLDDYKAFLVVIDVDDKTEEVAAILNDTSWTSAR</sequence>
<dbReference type="EMBL" id="JH767166">
    <property type="protein sequence ID" value="EQC31914.1"/>
    <property type="molecule type" value="Genomic_DNA"/>
</dbReference>
<dbReference type="VEuPathDB" id="FungiDB:SDRG_10431"/>
<name>T0Q257_SAPDV</name>
<dbReference type="GeneID" id="19951158"/>
<evidence type="ECO:0000313" key="2">
    <source>
        <dbReference type="Proteomes" id="UP000030762"/>
    </source>
</evidence>
<dbReference type="AlphaFoldDB" id="T0Q257"/>
<gene>
    <name evidence="1" type="ORF">SDRG_10431</name>
</gene>
<dbReference type="OrthoDB" id="72325at2759"/>
<organism evidence="1 2">
    <name type="scientific">Saprolegnia diclina (strain VS20)</name>
    <dbReference type="NCBI Taxonomy" id="1156394"/>
    <lineage>
        <taxon>Eukaryota</taxon>
        <taxon>Sar</taxon>
        <taxon>Stramenopiles</taxon>
        <taxon>Oomycota</taxon>
        <taxon>Saprolegniomycetes</taxon>
        <taxon>Saprolegniales</taxon>
        <taxon>Saprolegniaceae</taxon>
        <taxon>Saprolegnia</taxon>
    </lineage>
</organism>
<dbReference type="InParanoid" id="T0Q257"/>
<dbReference type="Proteomes" id="UP000030762">
    <property type="component" value="Unassembled WGS sequence"/>
</dbReference>
<evidence type="ECO:0000313" key="1">
    <source>
        <dbReference type="EMBL" id="EQC31914.1"/>
    </source>
</evidence>
<reference evidence="1 2" key="1">
    <citation type="submission" date="2012-04" db="EMBL/GenBank/DDBJ databases">
        <title>The Genome Sequence of Saprolegnia declina VS20.</title>
        <authorList>
            <consortium name="The Broad Institute Genome Sequencing Platform"/>
            <person name="Russ C."/>
            <person name="Nusbaum C."/>
            <person name="Tyler B."/>
            <person name="van West P."/>
            <person name="Dieguez-Uribeondo J."/>
            <person name="de Bruijn I."/>
            <person name="Tripathy S."/>
            <person name="Jiang R."/>
            <person name="Young S.K."/>
            <person name="Zeng Q."/>
            <person name="Gargeya S."/>
            <person name="Fitzgerald M."/>
            <person name="Haas B."/>
            <person name="Abouelleil A."/>
            <person name="Alvarado L."/>
            <person name="Arachchi H.M."/>
            <person name="Berlin A."/>
            <person name="Chapman S.B."/>
            <person name="Goldberg J."/>
            <person name="Griggs A."/>
            <person name="Gujja S."/>
            <person name="Hansen M."/>
            <person name="Howarth C."/>
            <person name="Imamovic A."/>
            <person name="Larimer J."/>
            <person name="McCowen C."/>
            <person name="Montmayeur A."/>
            <person name="Murphy C."/>
            <person name="Neiman D."/>
            <person name="Pearson M."/>
            <person name="Priest M."/>
            <person name="Roberts A."/>
            <person name="Saif S."/>
            <person name="Shea T."/>
            <person name="Sisk P."/>
            <person name="Sykes S."/>
            <person name="Wortman J."/>
            <person name="Nusbaum C."/>
            <person name="Birren B."/>
        </authorList>
    </citation>
    <scope>NUCLEOTIDE SEQUENCE [LARGE SCALE GENOMIC DNA]</scope>
    <source>
        <strain evidence="1 2">VS20</strain>
    </source>
</reference>
<keyword evidence="2" id="KW-1185">Reference proteome</keyword>